<dbReference type="Pfam" id="PF12796">
    <property type="entry name" value="Ank_2"/>
    <property type="match status" value="1"/>
</dbReference>
<accession>A0A9W9Z9Z6</accession>
<evidence type="ECO:0000256" key="2">
    <source>
        <dbReference type="ARBA" id="ARBA00022448"/>
    </source>
</evidence>
<comment type="subcellular location">
    <subcellularLocation>
        <location evidence="1">Membrane</location>
        <topology evidence="1">Multi-pass membrane protein</topology>
    </subcellularLocation>
</comment>
<evidence type="ECO:0000259" key="13">
    <source>
        <dbReference type="SMART" id="SM01420"/>
    </source>
</evidence>
<dbReference type="AlphaFoldDB" id="A0A9W9Z9Z6"/>
<dbReference type="InterPro" id="IPR002153">
    <property type="entry name" value="TRPC_channel"/>
</dbReference>
<comment type="caution">
    <text evidence="14">The sequence shown here is derived from an EMBL/GenBank/DDBJ whole genome shotgun (WGS) entry which is preliminary data.</text>
</comment>
<evidence type="ECO:0000313" key="15">
    <source>
        <dbReference type="Proteomes" id="UP001163046"/>
    </source>
</evidence>
<dbReference type="OrthoDB" id="5969783at2759"/>
<dbReference type="PANTHER" id="PTHR10117">
    <property type="entry name" value="TRANSIENT RECEPTOR POTENTIAL CHANNEL"/>
    <property type="match status" value="1"/>
</dbReference>
<feature type="transmembrane region" description="Helical" evidence="12">
    <location>
        <begin position="497"/>
        <end position="517"/>
    </location>
</feature>
<dbReference type="GO" id="GO:0015279">
    <property type="term" value="F:store-operated calcium channel activity"/>
    <property type="evidence" value="ECO:0007669"/>
    <property type="project" value="TreeGrafter"/>
</dbReference>
<dbReference type="Proteomes" id="UP001163046">
    <property type="component" value="Unassembled WGS sequence"/>
</dbReference>
<evidence type="ECO:0000256" key="5">
    <source>
        <dbReference type="ARBA" id="ARBA00022989"/>
    </source>
</evidence>
<feature type="transmembrane region" description="Helical" evidence="12">
    <location>
        <begin position="411"/>
        <end position="430"/>
    </location>
</feature>
<feature type="transmembrane region" description="Helical" evidence="12">
    <location>
        <begin position="451"/>
        <end position="472"/>
    </location>
</feature>
<feature type="transmembrane region" description="Helical" evidence="12">
    <location>
        <begin position="381"/>
        <end position="405"/>
    </location>
</feature>
<dbReference type="PROSITE" id="PS50088">
    <property type="entry name" value="ANK_REPEAT"/>
    <property type="match status" value="1"/>
</dbReference>
<evidence type="ECO:0000256" key="12">
    <source>
        <dbReference type="SAM" id="Phobius"/>
    </source>
</evidence>
<keyword evidence="5 12" id="KW-1133">Transmembrane helix</keyword>
<feature type="transmembrane region" description="Helical" evidence="12">
    <location>
        <begin position="622"/>
        <end position="640"/>
    </location>
</feature>
<proteinExistence type="predicted"/>
<dbReference type="SUPFAM" id="SSF48403">
    <property type="entry name" value="Ankyrin repeat"/>
    <property type="match status" value="1"/>
</dbReference>
<dbReference type="SMART" id="SM00248">
    <property type="entry name" value="ANK"/>
    <property type="match status" value="2"/>
</dbReference>
<keyword evidence="4" id="KW-0677">Repeat</keyword>
<keyword evidence="2" id="KW-0813">Transport</keyword>
<dbReference type="SMART" id="SM01420">
    <property type="entry name" value="TRP_2"/>
    <property type="match status" value="1"/>
</dbReference>
<dbReference type="Gene3D" id="1.25.40.20">
    <property type="entry name" value="Ankyrin repeat-containing domain"/>
    <property type="match status" value="1"/>
</dbReference>
<feature type="repeat" description="ANK" evidence="10">
    <location>
        <begin position="63"/>
        <end position="90"/>
    </location>
</feature>
<keyword evidence="8 12" id="KW-0472">Membrane</keyword>
<feature type="region of interest" description="Disordered" evidence="11">
    <location>
        <begin position="776"/>
        <end position="798"/>
    </location>
</feature>
<dbReference type="GO" id="GO:0005886">
    <property type="term" value="C:plasma membrane"/>
    <property type="evidence" value="ECO:0007669"/>
    <property type="project" value="TreeGrafter"/>
</dbReference>
<evidence type="ECO:0000256" key="9">
    <source>
        <dbReference type="ARBA" id="ARBA00023303"/>
    </source>
</evidence>
<protein>
    <recommendedName>
        <fullName evidence="13">Transient receptor ion channel domain-containing protein</fullName>
    </recommendedName>
</protein>
<dbReference type="InterPro" id="IPR002110">
    <property type="entry name" value="Ankyrin_rpt"/>
</dbReference>
<dbReference type="InterPro" id="IPR013555">
    <property type="entry name" value="TRP_dom"/>
</dbReference>
<dbReference type="PRINTS" id="PR01097">
    <property type="entry name" value="TRNSRECEPTRP"/>
</dbReference>
<dbReference type="InterPro" id="IPR005821">
    <property type="entry name" value="Ion_trans_dom"/>
</dbReference>
<evidence type="ECO:0000256" key="4">
    <source>
        <dbReference type="ARBA" id="ARBA00022737"/>
    </source>
</evidence>
<evidence type="ECO:0000256" key="7">
    <source>
        <dbReference type="ARBA" id="ARBA00023065"/>
    </source>
</evidence>
<keyword evidence="9" id="KW-0407">Ion channel</keyword>
<dbReference type="EMBL" id="MU826372">
    <property type="protein sequence ID" value="KAJ7377792.1"/>
    <property type="molecule type" value="Genomic_DNA"/>
</dbReference>
<dbReference type="GO" id="GO:0051480">
    <property type="term" value="P:regulation of cytosolic calcium ion concentration"/>
    <property type="evidence" value="ECO:0007669"/>
    <property type="project" value="TreeGrafter"/>
</dbReference>
<feature type="transmembrane region" description="Helical" evidence="12">
    <location>
        <begin position="349"/>
        <end position="369"/>
    </location>
</feature>
<dbReference type="GO" id="GO:0070679">
    <property type="term" value="F:inositol 1,4,5 trisphosphate binding"/>
    <property type="evidence" value="ECO:0007669"/>
    <property type="project" value="TreeGrafter"/>
</dbReference>
<evidence type="ECO:0000256" key="3">
    <source>
        <dbReference type="ARBA" id="ARBA00022692"/>
    </source>
</evidence>
<evidence type="ECO:0000313" key="14">
    <source>
        <dbReference type="EMBL" id="KAJ7377792.1"/>
    </source>
</evidence>
<gene>
    <name evidence="14" type="ORF">OS493_026359</name>
</gene>
<feature type="domain" description="Transient receptor ion channel" evidence="13">
    <location>
        <begin position="174"/>
        <end position="252"/>
    </location>
</feature>
<evidence type="ECO:0000256" key="1">
    <source>
        <dbReference type="ARBA" id="ARBA00004141"/>
    </source>
</evidence>
<dbReference type="PANTHER" id="PTHR10117:SF54">
    <property type="entry name" value="TRANSIENT RECEPTOR POTENTIAL-GAMMA PROTEIN"/>
    <property type="match status" value="1"/>
</dbReference>
<keyword evidence="7" id="KW-0406">Ion transport</keyword>
<reference evidence="14" key="1">
    <citation type="submission" date="2023-01" db="EMBL/GenBank/DDBJ databases">
        <title>Genome assembly of the deep-sea coral Lophelia pertusa.</title>
        <authorList>
            <person name="Herrera S."/>
            <person name="Cordes E."/>
        </authorList>
    </citation>
    <scope>NUCLEOTIDE SEQUENCE</scope>
    <source>
        <strain evidence="14">USNM1676648</strain>
        <tissue evidence="14">Polyp</tissue>
    </source>
</reference>
<keyword evidence="6 10" id="KW-0040">ANK repeat</keyword>
<evidence type="ECO:0000256" key="10">
    <source>
        <dbReference type="PROSITE-ProRule" id="PRU00023"/>
    </source>
</evidence>
<sequence>MKQVDEPPFAAVSLEDLTDSPGADIVLSEEQREFLDAVRDGQTREVRSYVLEKHVDVNCVNLLGETALQLAVNNDRHEIAKFLLENGAEVGTALLQAVAKDSVDWVKALLDFVKDTEASSPSRASVSQQTSQAQYSKFLSPLVLAAHNDNQEIVNLLLEKGYTIQEPPFHNRSCDCSECERLGKRLGSSLYRLHSYRALASPVYSCMSYLLDKSSEIEDEEQDIEKSKDPIVRAFLLNRKLESLMETEYEFKNDYKRLSNRCEEFAVSLLAKCRSMEEIGCVMSVPGIDKIKHVEVRGGKEAQKLSVLNFAIANRNEKFVAHPYSQLMLNSVLYNRLGGWEDLNFLTKLLFGLLLTALLPILALCYFLAPDSRISELLRKPFFKFVSHTGSFCLFLMLLILSSIQDKFFDVLQFSIFDFLLTLWITGLLFQEAKEAFHQGKERYFSQYWNLVTLLMLGLFVISGFLWLAGFIMTAEGQETSTIPISVAFGVSAKESAYRLLLLSNAFFSIGLVLSFIHASNSFQVNSVLGPLQLSLITMIRDIAKFLFLFLLLFLAFGWAERKVYSQYVQAREAFVGNETEHEFAKIGGSLRFLFWDLFGMSDLKDMRTEKNFIITQYTGEVLLGLYSIISIVVAINMLIAMMANSYQRVADDADIQWKFSRTRMWMPYLDEGNVMPAPFNLIPPPYLVFHLCRRLCAEPGSCARGCCGGRDRSASKMKEKVDIQKRRVVMKRLIQRYLLTFEKTRCQSLAPQLKAERLDDGHELKDLISQLQGVLGRNEDSRHSAGAVQTQTEEKPR</sequence>
<evidence type="ECO:0000256" key="11">
    <source>
        <dbReference type="SAM" id="MobiDB-lite"/>
    </source>
</evidence>
<feature type="transmembrane region" description="Helical" evidence="12">
    <location>
        <begin position="543"/>
        <end position="560"/>
    </location>
</feature>
<keyword evidence="15" id="KW-1185">Reference proteome</keyword>
<dbReference type="Pfam" id="PF00023">
    <property type="entry name" value="Ank"/>
    <property type="match status" value="1"/>
</dbReference>
<name>A0A9W9Z9Z6_9CNID</name>
<dbReference type="InterPro" id="IPR036770">
    <property type="entry name" value="Ankyrin_rpt-contain_sf"/>
</dbReference>
<dbReference type="Pfam" id="PF00520">
    <property type="entry name" value="Ion_trans"/>
    <property type="match status" value="1"/>
</dbReference>
<dbReference type="GO" id="GO:0034703">
    <property type="term" value="C:cation channel complex"/>
    <property type="evidence" value="ECO:0007669"/>
    <property type="project" value="TreeGrafter"/>
</dbReference>
<organism evidence="14 15">
    <name type="scientific">Desmophyllum pertusum</name>
    <dbReference type="NCBI Taxonomy" id="174260"/>
    <lineage>
        <taxon>Eukaryota</taxon>
        <taxon>Metazoa</taxon>
        <taxon>Cnidaria</taxon>
        <taxon>Anthozoa</taxon>
        <taxon>Hexacorallia</taxon>
        <taxon>Scleractinia</taxon>
        <taxon>Caryophylliina</taxon>
        <taxon>Caryophylliidae</taxon>
        <taxon>Desmophyllum</taxon>
    </lineage>
</organism>
<evidence type="ECO:0000256" key="8">
    <source>
        <dbReference type="ARBA" id="ARBA00023136"/>
    </source>
</evidence>
<dbReference type="PROSITE" id="PS50297">
    <property type="entry name" value="ANK_REP_REGION"/>
    <property type="match status" value="1"/>
</dbReference>
<dbReference type="Pfam" id="PF08344">
    <property type="entry name" value="TRP_2"/>
    <property type="match status" value="1"/>
</dbReference>
<keyword evidence="3 12" id="KW-0812">Transmembrane</keyword>
<evidence type="ECO:0000256" key="6">
    <source>
        <dbReference type="ARBA" id="ARBA00023043"/>
    </source>
</evidence>